<sequence>MKAPLAVVTMVYNEAEFLPLWLRHYGAQIGLGACHVIDHGSEDGSTTGLPGVNVLRIPRSPQDDDRRARAISDYCASLLAWYDAVISVDVDELLVADPAFSSGLVEFARNWRGDVASATGFDVIHLPDEEPSIDWSHVISGQRPWLRFSSAMCKPALIRSAQRWVPGFHNIEGRPPVLDAPLFLFHLRYADLASGLKRLNRTREQPWASENAGLHQRMADTNWEGMLRAMAGLPKRETITLAPHDPALMEWRTRVEQSAIGREHERYRLDLHLSGDELWKLPERFLGRF</sequence>
<name>A0A023D5F3_ACIMT</name>
<dbReference type="AlphaFoldDB" id="A0A023D5F3"/>
<dbReference type="SUPFAM" id="SSF53448">
    <property type="entry name" value="Nucleotide-diphospho-sugar transferases"/>
    <property type="match status" value="1"/>
</dbReference>
<evidence type="ECO:0000313" key="1">
    <source>
        <dbReference type="EMBL" id="GAJ29367.1"/>
    </source>
</evidence>
<reference evidence="2" key="1">
    <citation type="journal article" date="2014" name="FEMS Microbiol. Lett.">
        <title>Draft Genomic DNA Sequence of the Facultatively Methylotrophic Bacterium Acidomonas methanolica type strain MB58.</title>
        <authorList>
            <person name="Higashiura N."/>
            <person name="Hadano H."/>
            <person name="Hirakawa H."/>
            <person name="Matsutani M."/>
            <person name="Takabe S."/>
            <person name="Matsushita K."/>
            <person name="Azuma Y."/>
        </authorList>
    </citation>
    <scope>NUCLEOTIDE SEQUENCE [LARGE SCALE GENOMIC DNA]</scope>
    <source>
        <strain evidence="2">MB58</strain>
    </source>
</reference>
<comment type="caution">
    <text evidence="1">The sequence shown here is derived from an EMBL/GenBank/DDBJ whole genome shotgun (WGS) entry which is preliminary data.</text>
</comment>
<proteinExistence type="predicted"/>
<organism evidence="1 2">
    <name type="scientific">Acidomonas methanolica NBRC 104435</name>
    <dbReference type="NCBI Taxonomy" id="1231351"/>
    <lineage>
        <taxon>Bacteria</taxon>
        <taxon>Pseudomonadati</taxon>
        <taxon>Pseudomonadota</taxon>
        <taxon>Alphaproteobacteria</taxon>
        <taxon>Acetobacterales</taxon>
        <taxon>Acetobacteraceae</taxon>
        <taxon>Acidomonas</taxon>
    </lineage>
</organism>
<protein>
    <recommendedName>
        <fullName evidence="3">Glycosyl transferase family 2</fullName>
    </recommendedName>
</protein>
<dbReference type="Pfam" id="PF13704">
    <property type="entry name" value="Glyco_tranf_2_4"/>
    <property type="match status" value="1"/>
</dbReference>
<dbReference type="EMBL" id="BAND01000060">
    <property type="protein sequence ID" value="GAJ29367.1"/>
    <property type="molecule type" value="Genomic_DNA"/>
</dbReference>
<dbReference type="PROSITE" id="PS51257">
    <property type="entry name" value="PROKAR_LIPOPROTEIN"/>
    <property type="match status" value="1"/>
</dbReference>
<dbReference type="InterPro" id="IPR029044">
    <property type="entry name" value="Nucleotide-diphossugar_trans"/>
</dbReference>
<gene>
    <name evidence="1" type="ORF">Amme_060_003</name>
</gene>
<evidence type="ECO:0000313" key="2">
    <source>
        <dbReference type="Proteomes" id="UP000019760"/>
    </source>
</evidence>
<dbReference type="OrthoDB" id="835336at2"/>
<accession>A0A023D5F3</accession>
<evidence type="ECO:0008006" key="3">
    <source>
        <dbReference type="Google" id="ProtNLM"/>
    </source>
</evidence>
<reference evidence="1 2" key="2">
    <citation type="journal article" date="2014" name="FEMS Microbiol. Lett.">
        <title>Draft genomic DNA sequence of the facultatively methylotrophic bacterium Acidomonas methanolica type strain MB58.</title>
        <authorList>
            <person name="Higashiura N."/>
            <person name="Hadano H."/>
            <person name="Hirakawa H."/>
            <person name="Matsutani M."/>
            <person name="Takabe S."/>
            <person name="Matsushita K."/>
            <person name="Azuma Y."/>
        </authorList>
    </citation>
    <scope>NUCLEOTIDE SEQUENCE [LARGE SCALE GENOMIC DNA]</scope>
    <source>
        <strain evidence="1 2">MB58</strain>
    </source>
</reference>
<dbReference type="RefSeq" id="WP_042059143.1">
    <property type="nucleotide sequence ID" value="NZ_BAND01000060.1"/>
</dbReference>
<keyword evidence="2" id="KW-1185">Reference proteome</keyword>
<dbReference type="Proteomes" id="UP000019760">
    <property type="component" value="Unassembled WGS sequence"/>
</dbReference>